<protein>
    <submittedName>
        <fullName evidence="4">ArsC2</fullName>
        <ecNumber evidence="4">1.20.4.1</ecNumber>
    </submittedName>
</protein>
<dbReference type="Proteomes" id="UP000000442">
    <property type="component" value="Chromosome"/>
</dbReference>
<keyword evidence="1" id="KW-0285">Flavoprotein</keyword>
<keyword evidence="4" id="KW-0560">Oxidoreductase</keyword>
<organism evidence="4 5">
    <name type="scientific">Desulforapulum autotrophicum (strain ATCC 43914 / DSM 3382 / VKM B-1955 / HRM2)</name>
    <name type="common">Desulfobacterium autotrophicum</name>
    <dbReference type="NCBI Taxonomy" id="177437"/>
    <lineage>
        <taxon>Bacteria</taxon>
        <taxon>Pseudomonadati</taxon>
        <taxon>Thermodesulfobacteriota</taxon>
        <taxon>Desulfobacteria</taxon>
        <taxon>Desulfobacterales</taxon>
        <taxon>Desulfobacteraceae</taxon>
        <taxon>Desulforapulum</taxon>
    </lineage>
</organism>
<proteinExistence type="predicted"/>
<sequence>MLVLAIKGSPRKKGNTDYLLGLFMAEARKRGWETEVIDAVKENFEPCIGCGNCERTGFCSIKDTMPERFFSPLRRADVVVVSVPTYFYAVPARIKGLMDRTQTLWSRKYLFKIKDAGHDHRKGVLLAAAATHGRDLFDGIKLNVKYFLDAAGAAFEENLCYRGIDSRGAMERHPTVHGDVALLAQRVLSPFEQRRTWVFACRENAGRSQMAAAFARFLAGDRIEVISAGSAPGEKVNPLVVAAMAEKGIDLAFLKPVPLGDILEKCSPHLLVTMGCGQECPLVPGCRVVDWDLPDPAAMDLDGVRALGNEIEKRVNALVKDFSAAAVE</sequence>
<dbReference type="SUPFAM" id="SSF52788">
    <property type="entry name" value="Phosphotyrosine protein phosphatases I"/>
    <property type="match status" value="1"/>
</dbReference>
<dbReference type="Pfam" id="PF01451">
    <property type="entry name" value="LMWPc"/>
    <property type="match status" value="1"/>
</dbReference>
<evidence type="ECO:0000259" key="3">
    <source>
        <dbReference type="SMART" id="SM00226"/>
    </source>
</evidence>
<gene>
    <name evidence="4" type="primary">arsC2</name>
    <name evidence="4" type="ordered locus">HRM2_41940</name>
</gene>
<dbReference type="STRING" id="177437.HRM2_41940"/>
<dbReference type="eggNOG" id="COG0655">
    <property type="taxonomic scope" value="Bacteria"/>
</dbReference>
<dbReference type="PANTHER" id="PTHR43278">
    <property type="entry name" value="NAD(P)H-DEPENDENT FMN-CONTAINING OXIDOREDUCTASE YWQN-RELATED"/>
    <property type="match status" value="1"/>
</dbReference>
<dbReference type="EMBL" id="CP001087">
    <property type="protein sequence ID" value="ACN17250.1"/>
    <property type="molecule type" value="Genomic_DNA"/>
</dbReference>
<dbReference type="InterPro" id="IPR036196">
    <property type="entry name" value="Ptyr_pPase_sf"/>
</dbReference>
<evidence type="ECO:0000313" key="4">
    <source>
        <dbReference type="EMBL" id="ACN17250.1"/>
    </source>
</evidence>
<dbReference type="GO" id="GO:0008794">
    <property type="term" value="F:arsenate reductase (glutaredoxin) activity"/>
    <property type="evidence" value="ECO:0007669"/>
    <property type="project" value="UniProtKB-EC"/>
</dbReference>
<dbReference type="SMART" id="SM00226">
    <property type="entry name" value="LMWPc"/>
    <property type="match status" value="1"/>
</dbReference>
<dbReference type="KEGG" id="dat:HRM2_41940"/>
<keyword evidence="5" id="KW-1185">Reference proteome</keyword>
<dbReference type="InterPro" id="IPR023485">
    <property type="entry name" value="Ptyr_pPase"/>
</dbReference>
<feature type="domain" description="Phosphotyrosine protein phosphatase I" evidence="3">
    <location>
        <begin position="199"/>
        <end position="321"/>
    </location>
</feature>
<dbReference type="EC" id="1.20.4.1" evidence="4"/>
<dbReference type="InterPro" id="IPR029039">
    <property type="entry name" value="Flavoprotein-like_sf"/>
</dbReference>
<dbReference type="CDD" id="cd16345">
    <property type="entry name" value="LMWP_ArsC"/>
    <property type="match status" value="1"/>
</dbReference>
<name>C0QD18_DESAH</name>
<dbReference type="PANTHER" id="PTHR43278:SF2">
    <property type="entry name" value="IRON-SULFUR FLAVOPROTEIN"/>
    <property type="match status" value="1"/>
</dbReference>
<dbReference type="InterPro" id="IPR005025">
    <property type="entry name" value="FMN_Rdtase-like_dom"/>
</dbReference>
<dbReference type="Gene3D" id="3.40.50.2300">
    <property type="match status" value="1"/>
</dbReference>
<dbReference type="OrthoDB" id="9805976at2"/>
<accession>C0QD18</accession>
<dbReference type="SUPFAM" id="SSF52218">
    <property type="entry name" value="Flavoproteins"/>
    <property type="match status" value="1"/>
</dbReference>
<dbReference type="AlphaFoldDB" id="C0QD18"/>
<evidence type="ECO:0000256" key="2">
    <source>
        <dbReference type="ARBA" id="ARBA00022643"/>
    </source>
</evidence>
<evidence type="ECO:0000256" key="1">
    <source>
        <dbReference type="ARBA" id="ARBA00022630"/>
    </source>
</evidence>
<dbReference type="HOGENOM" id="CLU_846565_0_0_7"/>
<dbReference type="Pfam" id="PF03358">
    <property type="entry name" value="FMN_red"/>
    <property type="match status" value="1"/>
</dbReference>
<evidence type="ECO:0000313" key="5">
    <source>
        <dbReference type="Proteomes" id="UP000000442"/>
    </source>
</evidence>
<dbReference type="Gene3D" id="3.40.50.360">
    <property type="match status" value="1"/>
</dbReference>
<dbReference type="InterPro" id="IPR051796">
    <property type="entry name" value="ISF_SsuE-like"/>
</dbReference>
<keyword evidence="2" id="KW-0288">FMN</keyword>
<dbReference type="RefSeq" id="WP_015905982.1">
    <property type="nucleotide sequence ID" value="NC_012108.1"/>
</dbReference>
<reference evidence="4 5" key="1">
    <citation type="journal article" date="2009" name="Environ. Microbiol.">
        <title>Genome sequence of Desulfobacterium autotrophicum HRM2, a marine sulfate reducer oxidizing organic carbon completely to carbon dioxide.</title>
        <authorList>
            <person name="Strittmatter A.W."/>
            <person name="Liesegang H."/>
            <person name="Rabus R."/>
            <person name="Decker I."/>
            <person name="Amann J."/>
            <person name="Andres S."/>
            <person name="Henne A."/>
            <person name="Fricke W.F."/>
            <person name="Martinez-Arias R."/>
            <person name="Bartels D."/>
            <person name="Goesmann A."/>
            <person name="Krause L."/>
            <person name="Puehler A."/>
            <person name="Klenk H.P."/>
            <person name="Richter M."/>
            <person name="Schuler M."/>
            <person name="Gloeckner F.O."/>
            <person name="Meyerdierks A."/>
            <person name="Gottschalk G."/>
            <person name="Amann R."/>
        </authorList>
    </citation>
    <scope>NUCLEOTIDE SEQUENCE [LARGE SCALE GENOMIC DNA]</scope>
    <source>
        <strain evidence="5">ATCC 43914 / DSM 3382 / HRM2</strain>
    </source>
</reference>
<dbReference type="eggNOG" id="COG0394">
    <property type="taxonomic scope" value="Bacteria"/>
</dbReference>